<evidence type="ECO:0000313" key="2">
    <source>
        <dbReference type="Proteomes" id="UP000193017"/>
    </source>
</evidence>
<reference evidence="1 2" key="1">
    <citation type="submission" date="2017-03" db="EMBL/GenBank/DDBJ databases">
        <title>Genome sequence of Paracoccus contaminans isolated from a water microcosm.</title>
        <authorList>
            <person name="Aurass P."/>
            <person name="Karste S."/>
            <person name="Trost E."/>
            <person name="Glaeser S.P."/>
            <person name="Kaempfer P."/>
            <person name="Flieger A."/>
        </authorList>
    </citation>
    <scope>NUCLEOTIDE SEQUENCE [LARGE SCALE GENOMIC DNA]</scope>
    <source>
        <strain evidence="2">RKI 16-01929T\LMG 29738T\CCM 8701T\CIP 111112T</strain>
    </source>
</reference>
<organism evidence="1 2">
    <name type="scientific">Paracoccus contaminans</name>
    <dbReference type="NCBI Taxonomy" id="1945662"/>
    <lineage>
        <taxon>Bacteria</taxon>
        <taxon>Pseudomonadati</taxon>
        <taxon>Pseudomonadota</taxon>
        <taxon>Alphaproteobacteria</taxon>
        <taxon>Rhodobacterales</taxon>
        <taxon>Paracoccaceae</taxon>
        <taxon>Paracoccus</taxon>
    </lineage>
</organism>
<dbReference type="SUPFAM" id="SSF103025">
    <property type="entry name" value="Folate-binding domain"/>
    <property type="match status" value="1"/>
</dbReference>
<proteinExistence type="predicted"/>
<dbReference type="InterPro" id="IPR007375">
    <property type="entry name" value="SoxG"/>
</dbReference>
<keyword evidence="2" id="KW-1185">Reference proteome</keyword>
<dbReference type="Gene3D" id="3.30.1360.120">
    <property type="entry name" value="Probable tRNA modification gtpase trme, domain 1"/>
    <property type="match status" value="1"/>
</dbReference>
<dbReference type="RefSeq" id="WP_085377467.1">
    <property type="nucleotide sequence ID" value="NZ_CP020612.1"/>
</dbReference>
<sequence>MSETIDMTPLAEITPVNGMGMVLIRARLDRSGAAVAAGAGLALPAPGRWTAAGAHWLGWMSPDELLLMLPHAELAGAVAALSQSLEGHHALVMDVSDMRCVYDITGRKPGQVIAKLCPVDPGALPPDGVRRTRAAQIACALWRSGTGYRIIAFRAVADYLRDILTLAAAPGTDLDPR</sequence>
<dbReference type="KEGG" id="pcon:B0A89_06610"/>
<dbReference type="Pfam" id="PF04268">
    <property type="entry name" value="SoxG"/>
    <property type="match status" value="1"/>
</dbReference>
<dbReference type="InterPro" id="IPR027266">
    <property type="entry name" value="TrmE/GcvT-like"/>
</dbReference>
<dbReference type="EMBL" id="CP020612">
    <property type="protein sequence ID" value="ARJ69349.1"/>
    <property type="molecule type" value="Genomic_DNA"/>
</dbReference>
<dbReference type="AlphaFoldDB" id="A0A1W6CX47"/>
<dbReference type="Proteomes" id="UP000193017">
    <property type="component" value="Chromosome"/>
</dbReference>
<accession>A0A1W6CX47</accession>
<dbReference type="Gene3D" id="3.30.70.1520">
    <property type="entry name" value="Heterotetrameric sarcosine oxidase"/>
    <property type="match status" value="1"/>
</dbReference>
<name>A0A1W6CX47_9RHOB</name>
<gene>
    <name evidence="1" type="ORF">B0A89_06610</name>
</gene>
<dbReference type="STRING" id="1945662.B0A89_06610"/>
<protein>
    <submittedName>
        <fullName evidence="1">Sarcosine oxidase subunit gamma</fullName>
    </submittedName>
</protein>
<evidence type="ECO:0000313" key="1">
    <source>
        <dbReference type="EMBL" id="ARJ69349.1"/>
    </source>
</evidence>